<sequence length="235" mass="26429">MFGNVLSSAFNFAFKHLGLLFRVTIIPILLSVALEVIAFYFESQMMEWVDFLLWSVLNTIIAINVHRVVLIGPHSVPTFGRFTFGKIEIWFWLHYIVLGLPYLLSYYLMDRASMLLITLAVVALVVGCRVSLVFPAIAMGKGVSFLYAWEKSAQKTWLMILVVALAPFIFGVIFIPVMALIVFIAPESSPIYLLVGTNIVIAYVTVLAVIALSFAYQYLIGDEDVMRSSDEPRED</sequence>
<evidence type="ECO:0000313" key="3">
    <source>
        <dbReference type="Proteomes" id="UP000073601"/>
    </source>
</evidence>
<dbReference type="OrthoDB" id="5903637at2"/>
<dbReference type="EMBL" id="FIZY01000044">
    <property type="protein sequence ID" value="CZF85822.1"/>
    <property type="molecule type" value="Genomic_DNA"/>
</dbReference>
<protein>
    <recommendedName>
        <fullName evidence="4">Glycerophosphoryl diester phosphodiesterase membrane domain-containing protein</fullName>
    </recommendedName>
</protein>
<dbReference type="RefSeq" id="WP_062713227.1">
    <property type="nucleotide sequence ID" value="NZ_CAWRCI010000044.1"/>
</dbReference>
<feature type="transmembrane region" description="Helical" evidence="1">
    <location>
        <begin position="157"/>
        <end position="184"/>
    </location>
</feature>
<accession>A0A128FGA6</accession>
<keyword evidence="1" id="KW-0812">Transmembrane</keyword>
<keyword evidence="1" id="KW-1133">Transmembrane helix</keyword>
<evidence type="ECO:0008006" key="4">
    <source>
        <dbReference type="Google" id="ProtNLM"/>
    </source>
</evidence>
<name>A0A128FGA6_9GAMM</name>
<gene>
    <name evidence="2" type="ORF">GMA8713_03855</name>
</gene>
<evidence type="ECO:0000256" key="1">
    <source>
        <dbReference type="SAM" id="Phobius"/>
    </source>
</evidence>
<organism evidence="2 3">
    <name type="scientific">Grimontia marina</name>
    <dbReference type="NCBI Taxonomy" id="646534"/>
    <lineage>
        <taxon>Bacteria</taxon>
        <taxon>Pseudomonadati</taxon>
        <taxon>Pseudomonadota</taxon>
        <taxon>Gammaproteobacteria</taxon>
        <taxon>Vibrionales</taxon>
        <taxon>Vibrionaceae</taxon>
        <taxon>Grimontia</taxon>
    </lineage>
</organism>
<keyword evidence="1" id="KW-0472">Membrane</keyword>
<feature type="transmembrane region" description="Helical" evidence="1">
    <location>
        <begin position="89"/>
        <end position="108"/>
    </location>
</feature>
<feature type="transmembrane region" description="Helical" evidence="1">
    <location>
        <begin position="20"/>
        <end position="41"/>
    </location>
</feature>
<evidence type="ECO:0000313" key="2">
    <source>
        <dbReference type="EMBL" id="CZF85822.1"/>
    </source>
</evidence>
<proteinExistence type="predicted"/>
<feature type="transmembrane region" description="Helical" evidence="1">
    <location>
        <begin position="115"/>
        <end position="137"/>
    </location>
</feature>
<feature type="transmembrane region" description="Helical" evidence="1">
    <location>
        <begin position="191"/>
        <end position="219"/>
    </location>
</feature>
<dbReference type="AlphaFoldDB" id="A0A128FGA6"/>
<dbReference type="Proteomes" id="UP000073601">
    <property type="component" value="Unassembled WGS sequence"/>
</dbReference>
<feature type="transmembrane region" description="Helical" evidence="1">
    <location>
        <begin position="48"/>
        <end position="69"/>
    </location>
</feature>
<reference evidence="3" key="1">
    <citation type="submission" date="2016-02" db="EMBL/GenBank/DDBJ databases">
        <authorList>
            <person name="Rodrigo-Torres Lidia"/>
            <person name="Arahal R.David."/>
        </authorList>
    </citation>
    <scope>NUCLEOTIDE SEQUENCE [LARGE SCALE GENOMIC DNA]</scope>
    <source>
        <strain evidence="3">CECT 8713</strain>
    </source>
</reference>
<keyword evidence="3" id="KW-1185">Reference proteome</keyword>